<dbReference type="AlphaFoldDB" id="A0A5S3PK64"/>
<dbReference type="InterPro" id="IPR036890">
    <property type="entry name" value="HATPase_C_sf"/>
</dbReference>
<dbReference type="InterPro" id="IPR018762">
    <property type="entry name" value="ChpT_C"/>
</dbReference>
<name>A0A5S3PK64_9RHOB</name>
<dbReference type="Gene3D" id="1.10.287.130">
    <property type="match status" value="1"/>
</dbReference>
<comment type="caution">
    <text evidence="2">The sequence shown here is derived from an EMBL/GenBank/DDBJ whole genome shotgun (WGS) entry which is preliminary data.</text>
</comment>
<dbReference type="OrthoDB" id="9803702at2"/>
<dbReference type="GO" id="GO:0016740">
    <property type="term" value="F:transferase activity"/>
    <property type="evidence" value="ECO:0007669"/>
    <property type="project" value="UniProtKB-KW"/>
</dbReference>
<sequence length="198" mass="21326">MGQSTIDIGTLIGSRICHDLISPIGAINNGLELLDMSGGAPGPEMDLIASSVSSASARIRFFRIAFGAASDNSMGHDEICSILNDMTQGGRQSVEWGVSDAQPRSEVRMVFLALQCLENAMPYGGRIEIDKTGDTWTLHGMADKLTVNEEIWTILATRDAPSTLQPAQVQFALLPLIARDEGRRVIVDSGPTHIKLSF</sequence>
<dbReference type="Proteomes" id="UP000309550">
    <property type="component" value="Unassembled WGS sequence"/>
</dbReference>
<organism evidence="2 3">
    <name type="scientific">Sulfitobacter sabulilitoris</name>
    <dbReference type="NCBI Taxonomy" id="2562655"/>
    <lineage>
        <taxon>Bacteria</taxon>
        <taxon>Pseudomonadati</taxon>
        <taxon>Pseudomonadota</taxon>
        <taxon>Alphaproteobacteria</taxon>
        <taxon>Rhodobacterales</taxon>
        <taxon>Roseobacteraceae</taxon>
        <taxon>Sulfitobacter</taxon>
    </lineage>
</organism>
<proteinExistence type="predicted"/>
<evidence type="ECO:0000313" key="2">
    <source>
        <dbReference type="EMBL" id="TMM54646.1"/>
    </source>
</evidence>
<dbReference type="EMBL" id="VANS01000001">
    <property type="protein sequence ID" value="TMM54646.1"/>
    <property type="molecule type" value="Genomic_DNA"/>
</dbReference>
<keyword evidence="2" id="KW-0808">Transferase</keyword>
<evidence type="ECO:0000313" key="3">
    <source>
        <dbReference type="Proteomes" id="UP000309550"/>
    </source>
</evidence>
<dbReference type="Pfam" id="PF10090">
    <property type="entry name" value="HPTransfase"/>
    <property type="match status" value="1"/>
</dbReference>
<accession>A0A5S3PK64</accession>
<protein>
    <submittedName>
        <fullName evidence="2">Histidine phosphotransferase</fullName>
    </submittedName>
</protein>
<evidence type="ECO:0000259" key="1">
    <source>
        <dbReference type="Pfam" id="PF10090"/>
    </source>
</evidence>
<gene>
    <name evidence="2" type="ORF">FDT80_03395</name>
</gene>
<reference evidence="2 3" key="1">
    <citation type="submission" date="2019-05" db="EMBL/GenBank/DDBJ databases">
        <title>Sulfitobacter sabulilitoris sp. nov., isolated from a marine sand.</title>
        <authorList>
            <person name="Yoon J.-H."/>
        </authorList>
    </citation>
    <scope>NUCLEOTIDE SEQUENCE [LARGE SCALE GENOMIC DNA]</scope>
    <source>
        <strain evidence="2 3">HSMS-29</strain>
    </source>
</reference>
<dbReference type="RefSeq" id="WP_138660818.1">
    <property type="nucleotide sequence ID" value="NZ_VANS01000001.1"/>
</dbReference>
<keyword evidence="3" id="KW-1185">Reference proteome</keyword>
<feature type="domain" description="Histidine phosphotransferase ChpT C-terminal" evidence="1">
    <location>
        <begin position="77"/>
        <end position="188"/>
    </location>
</feature>
<dbReference type="Gene3D" id="3.30.565.10">
    <property type="entry name" value="Histidine kinase-like ATPase, C-terminal domain"/>
    <property type="match status" value="1"/>
</dbReference>